<dbReference type="InterPro" id="IPR016197">
    <property type="entry name" value="Chromo-like_dom_sf"/>
</dbReference>
<dbReference type="SMART" id="SM00298">
    <property type="entry name" value="CHROMO"/>
    <property type="match status" value="1"/>
</dbReference>
<reference evidence="2" key="1">
    <citation type="submission" date="2022-07" db="EMBL/GenBank/DDBJ databases">
        <authorList>
            <person name="Macas J."/>
            <person name="Novak P."/>
            <person name="Neumann P."/>
        </authorList>
    </citation>
    <scope>NUCLEOTIDE SEQUENCE</scope>
</reference>
<accession>A0A9P0ZW34</accession>
<dbReference type="Pfam" id="PF00385">
    <property type="entry name" value="Chromo"/>
    <property type="match status" value="1"/>
</dbReference>
<dbReference type="InterPro" id="IPR056924">
    <property type="entry name" value="SH3_Tf2-1"/>
</dbReference>
<comment type="caution">
    <text evidence="2">The sequence shown here is derived from an EMBL/GenBank/DDBJ whole genome shotgun (WGS) entry which is preliminary data.</text>
</comment>
<gene>
    <name evidence="2" type="ORF">CEURO_LOCUS20322</name>
</gene>
<sequence length="143" mass="16382">MEVGDLVYLKIQPYKLKSLAKRINQKLSPRFYGPFEILERIGAVAYKLKLPDDSKIHPVFHVSLLKKVLSPNTSFQPLPECLDEEMELQVAPEEVVDTKANPEGEVEVLIHWKGVPSFEDSWEPKQVIQELFPDFHLGDTVNL</sequence>
<dbReference type="PANTHER" id="PTHR46148">
    <property type="entry name" value="CHROMO DOMAIN-CONTAINING PROTEIN"/>
    <property type="match status" value="1"/>
</dbReference>
<organism evidence="2 3">
    <name type="scientific">Cuscuta europaea</name>
    <name type="common">European dodder</name>
    <dbReference type="NCBI Taxonomy" id="41803"/>
    <lineage>
        <taxon>Eukaryota</taxon>
        <taxon>Viridiplantae</taxon>
        <taxon>Streptophyta</taxon>
        <taxon>Embryophyta</taxon>
        <taxon>Tracheophyta</taxon>
        <taxon>Spermatophyta</taxon>
        <taxon>Magnoliopsida</taxon>
        <taxon>eudicotyledons</taxon>
        <taxon>Gunneridae</taxon>
        <taxon>Pentapetalae</taxon>
        <taxon>asterids</taxon>
        <taxon>lamiids</taxon>
        <taxon>Solanales</taxon>
        <taxon>Convolvulaceae</taxon>
        <taxon>Cuscuteae</taxon>
        <taxon>Cuscuta</taxon>
        <taxon>Cuscuta subgen. Cuscuta</taxon>
    </lineage>
</organism>
<proteinExistence type="predicted"/>
<evidence type="ECO:0000313" key="3">
    <source>
        <dbReference type="Proteomes" id="UP001152484"/>
    </source>
</evidence>
<evidence type="ECO:0000259" key="1">
    <source>
        <dbReference type="PROSITE" id="PS50013"/>
    </source>
</evidence>
<feature type="domain" description="Chromo" evidence="1">
    <location>
        <begin position="90"/>
        <end position="143"/>
    </location>
</feature>
<dbReference type="AlphaFoldDB" id="A0A9P0ZW34"/>
<dbReference type="Gene3D" id="2.40.50.40">
    <property type="match status" value="1"/>
</dbReference>
<protein>
    <recommendedName>
        <fullName evidence="1">Chromo domain-containing protein</fullName>
    </recommendedName>
</protein>
<dbReference type="EMBL" id="CAMAPE010000062">
    <property type="protein sequence ID" value="CAH9114190.1"/>
    <property type="molecule type" value="Genomic_DNA"/>
</dbReference>
<keyword evidence="3" id="KW-1185">Reference proteome</keyword>
<dbReference type="OrthoDB" id="1936407at2759"/>
<dbReference type="PROSITE" id="PS50013">
    <property type="entry name" value="CHROMO_2"/>
    <property type="match status" value="1"/>
</dbReference>
<feature type="non-terminal residue" evidence="2">
    <location>
        <position position="143"/>
    </location>
</feature>
<dbReference type="SUPFAM" id="SSF54160">
    <property type="entry name" value="Chromo domain-like"/>
    <property type="match status" value="1"/>
</dbReference>
<dbReference type="InterPro" id="IPR023780">
    <property type="entry name" value="Chromo_domain"/>
</dbReference>
<name>A0A9P0ZW34_CUSEU</name>
<dbReference type="Proteomes" id="UP001152484">
    <property type="component" value="Unassembled WGS sequence"/>
</dbReference>
<dbReference type="InterPro" id="IPR000953">
    <property type="entry name" value="Chromo/chromo_shadow_dom"/>
</dbReference>
<evidence type="ECO:0000313" key="2">
    <source>
        <dbReference type="EMBL" id="CAH9114190.1"/>
    </source>
</evidence>
<dbReference type="PANTHER" id="PTHR46148:SF52">
    <property type="entry name" value="OS04G0603800 PROTEIN"/>
    <property type="match status" value="1"/>
</dbReference>
<dbReference type="Pfam" id="PF24626">
    <property type="entry name" value="SH3_Tf2-1"/>
    <property type="match status" value="1"/>
</dbReference>